<dbReference type="STRING" id="75922.BST47_02560"/>
<dbReference type="PANTHER" id="PTHR43788">
    <property type="entry name" value="DNA2/NAM7 HELICASE FAMILY MEMBER"/>
    <property type="match status" value="1"/>
</dbReference>
<dbReference type="InterPro" id="IPR050534">
    <property type="entry name" value="Coronavir_polyprotein_1ab"/>
</dbReference>
<evidence type="ECO:0000313" key="5">
    <source>
        <dbReference type="Proteomes" id="UP000192411"/>
    </source>
</evidence>
<comment type="caution">
    <text evidence="4">The sequence shown here is derived from an EMBL/GenBank/DDBJ whole genome shotgun (WGS) entry which is preliminary data.</text>
</comment>
<dbReference type="CDD" id="cd18809">
    <property type="entry name" value="SF1_C_RecD"/>
    <property type="match status" value="1"/>
</dbReference>
<feature type="domain" description="AAA+ ATPase" evidence="3">
    <location>
        <begin position="538"/>
        <end position="680"/>
    </location>
</feature>
<dbReference type="GO" id="GO:0003678">
    <property type="term" value="F:DNA helicase activity"/>
    <property type="evidence" value="ECO:0007669"/>
    <property type="project" value="UniProtKB-ARBA"/>
</dbReference>
<sequence>MRGQTFKYERIHPYKQRKSSSHAHFGPTIQRMPKYSVEAIPFRWMRRDSYERYSRPWGIDLDNSLETAADALMSYKSGWIQDHRNQLAMLDSFFSALRPRKSLVLLYVKDLPLVEERQAGERFLVGAGLVDSVDPCVEWEYIDDGPIRSVLWERGVSHSIRPNFTDGFLLPYQQLLSDPAFQHLDLAEYVARTPADHFDEFSYVSELVSHDGAIAALTELARVVDLIGDKIDGPWDQVAAWIGDRLGEAWQARGPYPGLGPMLAAAGLERGPLLARRVLDTLDDDADPWPAISMAISSNLDGLVGRTARKAWEQLLVDEPRYQQLRVMSRFSLTVGQARDLFEKLGPTPVLDNPYVLYEQGRACKEPPALSTIDRGLFPQDASARTALARDAIAEPVEEAGDDRRVRAASVEVLERAAEQGNSVLDEAGLRRRLTRLQLTPLCDPVNATFEIAVKEFAPVLTERAMANDAGRAWQLNRLAEATDRIAAEVHTRAETLALDADWDWASRIEAVLPAAEERTAETEARTEKAHALELIVRRRISALIGPAGTGKTSMLEALCDDDDLKSGGILLLAPTGKAAVQLSARTKLKALTLAQFLRRHDRWDFDSGAYYMNTEAARFRGAKTVVIDEASMLTEEMLAATIDALVGVERLILCGDPRQLPPIGAGRPFADIVAFLRDSEQPGGGVAELRTIRRQTASADAVLDDVAMASLFSIDAVMPGAEEALARAIAGDGDGRVQVLTWEDEPDLHHKVVEALCAEPDLGLDAKCRGAICRSFGADCEDDGLPRFPWGSAGKGAENWQLLSPVRARPGGVAGLNELVRKTWRGTDSNLALKSYKFAPPMGADGVIFADKVMCVRNDHDREGTDPDGWQKVRDGVANGEIGMIVRSAGKKGKPPNGQTVEFSTQPHRQYTFWRNELNDGGEGSQEWLELAYAVTVHKAQGSQFKVTFVVIPDPCPLLSPELLYTALTRQNNKVVLLKQGSTANLREFAAPERSATARRLTCLFSPVDPFVLGDVVLDGHRIHRTGRDELVRSKSEVIVADALADVLAPLGLDYGYEVKLEFPGEFPRRPDFTIVRPGKPTIYWEHLGMLDLAGYRADWDARKKWYAHHEILPWTDGGGPGGTLVWSEEGITGKGISSRAIRELAASVFGA</sequence>
<keyword evidence="2" id="KW-0067">ATP-binding</keyword>
<dbReference type="Proteomes" id="UP000192411">
    <property type="component" value="Unassembled WGS sequence"/>
</dbReference>
<dbReference type="Pfam" id="PF13538">
    <property type="entry name" value="UvrD_C_2"/>
    <property type="match status" value="1"/>
</dbReference>
<dbReference type="OrthoDB" id="9763659at2"/>
<dbReference type="Pfam" id="PF13604">
    <property type="entry name" value="AAA_30"/>
    <property type="match status" value="1"/>
</dbReference>
<dbReference type="PANTHER" id="PTHR43788:SF6">
    <property type="entry name" value="DNA HELICASE B"/>
    <property type="match status" value="1"/>
</dbReference>
<dbReference type="AlphaFoldDB" id="A0A1X0K0W9"/>
<dbReference type="InterPro" id="IPR003593">
    <property type="entry name" value="AAA+_ATPase"/>
</dbReference>
<evidence type="ECO:0000259" key="3">
    <source>
        <dbReference type="SMART" id="SM00382"/>
    </source>
</evidence>
<gene>
    <name evidence="4" type="ORF">BST47_02560</name>
</gene>
<accession>A0A1X0K0W9</accession>
<keyword evidence="1" id="KW-0547">Nucleotide-binding</keyword>
<proteinExistence type="predicted"/>
<dbReference type="InterPro" id="IPR027417">
    <property type="entry name" value="P-loop_NTPase"/>
</dbReference>
<evidence type="ECO:0000313" key="4">
    <source>
        <dbReference type="EMBL" id="ORB68788.1"/>
    </source>
</evidence>
<dbReference type="InterPro" id="IPR027785">
    <property type="entry name" value="UvrD-like_helicase_C"/>
</dbReference>
<dbReference type="SUPFAM" id="SSF52540">
    <property type="entry name" value="P-loop containing nucleoside triphosphate hydrolases"/>
    <property type="match status" value="2"/>
</dbReference>
<dbReference type="EMBL" id="MVIM01000001">
    <property type="protein sequence ID" value="ORB68788.1"/>
    <property type="molecule type" value="Genomic_DNA"/>
</dbReference>
<dbReference type="GO" id="GO:0005524">
    <property type="term" value="F:ATP binding"/>
    <property type="evidence" value="ECO:0007669"/>
    <property type="project" value="UniProtKB-KW"/>
</dbReference>
<dbReference type="CDD" id="cd17933">
    <property type="entry name" value="DEXSc_RecD-like"/>
    <property type="match status" value="1"/>
</dbReference>
<organism evidence="4 5">
    <name type="scientific">Mycolicibacterium tusciae</name>
    <dbReference type="NCBI Taxonomy" id="75922"/>
    <lineage>
        <taxon>Bacteria</taxon>
        <taxon>Bacillati</taxon>
        <taxon>Actinomycetota</taxon>
        <taxon>Actinomycetes</taxon>
        <taxon>Mycobacteriales</taxon>
        <taxon>Mycobacteriaceae</taxon>
        <taxon>Mycolicibacterium</taxon>
    </lineage>
</organism>
<dbReference type="Gene3D" id="3.40.50.300">
    <property type="entry name" value="P-loop containing nucleotide triphosphate hydrolases"/>
    <property type="match status" value="2"/>
</dbReference>
<evidence type="ECO:0000256" key="1">
    <source>
        <dbReference type="ARBA" id="ARBA00022741"/>
    </source>
</evidence>
<dbReference type="RefSeq" id="WP_083123602.1">
    <property type="nucleotide sequence ID" value="NZ_MVIM01000001.1"/>
</dbReference>
<name>A0A1X0K0W9_9MYCO</name>
<dbReference type="SMART" id="SM00382">
    <property type="entry name" value="AAA"/>
    <property type="match status" value="1"/>
</dbReference>
<protein>
    <recommendedName>
        <fullName evidence="3">AAA+ ATPase domain-containing protein</fullName>
    </recommendedName>
</protein>
<evidence type="ECO:0000256" key="2">
    <source>
        <dbReference type="ARBA" id="ARBA00022840"/>
    </source>
</evidence>
<reference evidence="4 5" key="1">
    <citation type="submission" date="2017-02" db="EMBL/GenBank/DDBJ databases">
        <title>The new phylogeny of genus Mycobacterium.</title>
        <authorList>
            <person name="Tortoli E."/>
            <person name="Trovato A."/>
            <person name="Cirillo D.M."/>
        </authorList>
    </citation>
    <scope>NUCLEOTIDE SEQUENCE [LARGE SCALE GENOMIC DNA]</scope>
    <source>
        <strain evidence="4 5">DSM 44338</strain>
    </source>
</reference>
<dbReference type="Gene3D" id="2.30.30.940">
    <property type="match status" value="1"/>
</dbReference>
<keyword evidence="5" id="KW-1185">Reference proteome</keyword>